<dbReference type="EMBL" id="BPLR01007230">
    <property type="protein sequence ID" value="GIY15387.1"/>
    <property type="molecule type" value="Genomic_DNA"/>
</dbReference>
<name>A0AAV4R579_CAEEX</name>
<dbReference type="Proteomes" id="UP001054945">
    <property type="component" value="Unassembled WGS sequence"/>
</dbReference>
<organism evidence="1 2">
    <name type="scientific">Caerostris extrusa</name>
    <name type="common">Bark spider</name>
    <name type="synonym">Caerostris bankana</name>
    <dbReference type="NCBI Taxonomy" id="172846"/>
    <lineage>
        <taxon>Eukaryota</taxon>
        <taxon>Metazoa</taxon>
        <taxon>Ecdysozoa</taxon>
        <taxon>Arthropoda</taxon>
        <taxon>Chelicerata</taxon>
        <taxon>Arachnida</taxon>
        <taxon>Araneae</taxon>
        <taxon>Araneomorphae</taxon>
        <taxon>Entelegynae</taxon>
        <taxon>Araneoidea</taxon>
        <taxon>Araneidae</taxon>
        <taxon>Caerostris</taxon>
    </lineage>
</organism>
<sequence length="260" mass="30289">MQPFLQNKNSIDSDLQPSESQMELWANCCDSTLVDPPSSATRRWLKNSNPASRLKMSRLKRLLTCYSKPKSSVQRMIHQMVVLRSLRGPSDQTIQHHRRAVLEQVASWLGMPEAVREDNDGKERHQLLQLFSTSAKKTQIKQLPRDESDWSRHLSHWVRENTLRNGQDVKHRTIYKILAVDGFEGLEAKDLKNYLWNILNLSELRREYRHHLNAVRQMYEWLDTHSEVSSLMGTDSACVVCLALLHLYMQSLENVIVDDQ</sequence>
<keyword evidence="2" id="KW-1185">Reference proteome</keyword>
<comment type="caution">
    <text evidence="1">The sequence shown here is derived from an EMBL/GenBank/DDBJ whole genome shotgun (WGS) entry which is preliminary data.</text>
</comment>
<proteinExistence type="predicted"/>
<reference evidence="1 2" key="1">
    <citation type="submission" date="2021-06" db="EMBL/GenBank/DDBJ databases">
        <title>Caerostris extrusa draft genome.</title>
        <authorList>
            <person name="Kono N."/>
            <person name="Arakawa K."/>
        </authorList>
    </citation>
    <scope>NUCLEOTIDE SEQUENCE [LARGE SCALE GENOMIC DNA]</scope>
</reference>
<accession>A0AAV4R579</accession>
<gene>
    <name evidence="1" type="primary">AVEN_266863_1</name>
    <name evidence="1" type="ORF">CEXT_25971</name>
</gene>
<evidence type="ECO:0000313" key="2">
    <source>
        <dbReference type="Proteomes" id="UP001054945"/>
    </source>
</evidence>
<feature type="non-terminal residue" evidence="1">
    <location>
        <position position="260"/>
    </location>
</feature>
<dbReference type="AlphaFoldDB" id="A0AAV4R579"/>
<evidence type="ECO:0000313" key="1">
    <source>
        <dbReference type="EMBL" id="GIY15387.1"/>
    </source>
</evidence>
<protein>
    <submittedName>
        <fullName evidence="1">Uncharacterized protein</fullName>
    </submittedName>
</protein>